<dbReference type="EMBL" id="JH159158">
    <property type="protein sequence ID" value="EGZ10935.1"/>
    <property type="molecule type" value="Genomic_DNA"/>
</dbReference>
<evidence type="ECO:0000313" key="3">
    <source>
        <dbReference type="Proteomes" id="UP000002640"/>
    </source>
</evidence>
<dbReference type="AlphaFoldDB" id="G5A1Y7"/>
<gene>
    <name evidence="2" type="ORF">PHYSODRAFT_519048</name>
</gene>
<dbReference type="InParanoid" id="G5A1Y7"/>
<keyword evidence="1" id="KW-1133">Transmembrane helix</keyword>
<proteinExistence type="predicted"/>
<feature type="transmembrane region" description="Helical" evidence="1">
    <location>
        <begin position="80"/>
        <end position="100"/>
    </location>
</feature>
<reference evidence="2 3" key="1">
    <citation type="journal article" date="2006" name="Science">
        <title>Phytophthora genome sequences uncover evolutionary origins and mechanisms of pathogenesis.</title>
        <authorList>
            <person name="Tyler B.M."/>
            <person name="Tripathy S."/>
            <person name="Zhang X."/>
            <person name="Dehal P."/>
            <person name="Jiang R.H."/>
            <person name="Aerts A."/>
            <person name="Arredondo F.D."/>
            <person name="Baxter L."/>
            <person name="Bensasson D."/>
            <person name="Beynon J.L."/>
            <person name="Chapman J."/>
            <person name="Damasceno C.M."/>
            <person name="Dorrance A.E."/>
            <person name="Dou D."/>
            <person name="Dickerman A.W."/>
            <person name="Dubchak I.L."/>
            <person name="Garbelotto M."/>
            <person name="Gijzen M."/>
            <person name="Gordon S.G."/>
            <person name="Govers F."/>
            <person name="Grunwald N.J."/>
            <person name="Huang W."/>
            <person name="Ivors K.L."/>
            <person name="Jones R.W."/>
            <person name="Kamoun S."/>
            <person name="Krampis K."/>
            <person name="Lamour K.H."/>
            <person name="Lee M.K."/>
            <person name="McDonald W.H."/>
            <person name="Medina M."/>
            <person name="Meijer H.J."/>
            <person name="Nordberg E.K."/>
            <person name="Maclean D.J."/>
            <person name="Ospina-Giraldo M.D."/>
            <person name="Morris P.F."/>
            <person name="Phuntumart V."/>
            <person name="Putnam N.H."/>
            <person name="Rash S."/>
            <person name="Rose J.K."/>
            <person name="Sakihama Y."/>
            <person name="Salamov A.A."/>
            <person name="Savidor A."/>
            <person name="Scheuring C.F."/>
            <person name="Smith B.M."/>
            <person name="Sobral B.W."/>
            <person name="Terry A."/>
            <person name="Torto-Alalibo T.A."/>
            <person name="Win J."/>
            <person name="Xu Z."/>
            <person name="Zhang H."/>
            <person name="Grigoriev I.V."/>
            <person name="Rokhsar D.S."/>
            <person name="Boore J.L."/>
        </authorList>
    </citation>
    <scope>NUCLEOTIDE SEQUENCE [LARGE SCALE GENOMIC DNA]</scope>
    <source>
        <strain evidence="2 3">P6497</strain>
    </source>
</reference>
<feature type="transmembrane region" description="Helical" evidence="1">
    <location>
        <begin position="40"/>
        <end position="60"/>
    </location>
</feature>
<accession>G5A1Y7</accession>
<evidence type="ECO:0000256" key="1">
    <source>
        <dbReference type="SAM" id="Phobius"/>
    </source>
</evidence>
<keyword evidence="1" id="KW-0472">Membrane</keyword>
<feature type="transmembrane region" description="Helical" evidence="1">
    <location>
        <begin position="379"/>
        <end position="403"/>
    </location>
</feature>
<feature type="transmembrane region" description="Helical" evidence="1">
    <location>
        <begin position="112"/>
        <end position="130"/>
    </location>
</feature>
<evidence type="ECO:0000313" key="2">
    <source>
        <dbReference type="EMBL" id="EGZ10935.1"/>
    </source>
</evidence>
<protein>
    <submittedName>
        <fullName evidence="2">Uncharacterized protein</fullName>
    </submittedName>
</protein>
<sequence>MRSVCRLLAMVWHAAQVEMHGSHSPQRVIELTRYANHTSWIRVVTILLITPLPCLVVTVLVDFLPLDNPSDGVSGNTMYFVRSFYTFLVITFLLTHQFRISVPALPYPLKRVIMNTVAIAGLSVGISYGLSRRIGFPLPFSSIILAPAWATLVLASLAIEWRSKFKLTPGSGAMFVNATKLWMCEVALLFTYPVYYYVYMMLSTKGKTAFALLLPVIKLVMKNIVARSVVHLKDQMPEVVVFNVEVFNALFLSYCMLNSPSGWVTLEIMVFDGCMMAFALRDVGNARRCLKELERRIEHERSWDSFRKRGSLSTKSSSARLTTLDRAGLILSNDVKPGTLSTRSSDELHALVSPTLCPAPCKVKSDSSPTRYTDKVQQLLYAAEFLLLLNYVEVIIPLVYSIYLYGMYHLPNRDYYVQLHGINHDQLLHTLNGVLFYCSLQLASLFVLFLLLHCLLGLSPIHQLAYVLEKQCSGVQLKLVFWVYYNVQASLQHSGYDYSFKFAWLQQ</sequence>
<dbReference type="GeneID" id="20660135"/>
<dbReference type="Proteomes" id="UP000002640">
    <property type="component" value="Unassembled WGS sequence"/>
</dbReference>
<dbReference type="KEGG" id="psoj:PHYSODRAFT_519048"/>
<dbReference type="RefSeq" id="XP_009533680.1">
    <property type="nucleotide sequence ID" value="XM_009535385.1"/>
</dbReference>
<keyword evidence="1" id="KW-0812">Transmembrane</keyword>
<feature type="transmembrane region" description="Helical" evidence="1">
    <location>
        <begin position="136"/>
        <end position="159"/>
    </location>
</feature>
<name>G5A1Y7_PHYSP</name>
<keyword evidence="3" id="KW-1185">Reference proteome</keyword>
<organism evidence="2 3">
    <name type="scientific">Phytophthora sojae (strain P6497)</name>
    <name type="common">Soybean stem and root rot agent</name>
    <name type="synonym">Phytophthora megasperma f. sp. glycines</name>
    <dbReference type="NCBI Taxonomy" id="1094619"/>
    <lineage>
        <taxon>Eukaryota</taxon>
        <taxon>Sar</taxon>
        <taxon>Stramenopiles</taxon>
        <taxon>Oomycota</taxon>
        <taxon>Peronosporomycetes</taxon>
        <taxon>Peronosporales</taxon>
        <taxon>Peronosporaceae</taxon>
        <taxon>Phytophthora</taxon>
    </lineage>
</organism>
<feature type="transmembrane region" description="Helical" evidence="1">
    <location>
        <begin position="180"/>
        <end position="198"/>
    </location>
</feature>
<feature type="transmembrane region" description="Helical" evidence="1">
    <location>
        <begin position="434"/>
        <end position="456"/>
    </location>
</feature>
<dbReference type="OMA" id="LQYMVAS"/>